<dbReference type="InterPro" id="IPR023385">
    <property type="entry name" value="YopX-like_C"/>
</dbReference>
<gene>
    <name evidence="2" type="ORF">CCUN_1545</name>
</gene>
<dbReference type="Gene3D" id="2.30.30.290">
    <property type="entry name" value="YopX-like domains"/>
    <property type="match status" value="1"/>
</dbReference>
<feature type="domain" description="YopX protein" evidence="1">
    <location>
        <begin position="8"/>
        <end position="132"/>
    </location>
</feature>
<dbReference type="OrthoDB" id="5329262at2"/>
<protein>
    <submittedName>
        <fullName evidence="2">YopX family protein</fullName>
    </submittedName>
</protein>
<evidence type="ECO:0000313" key="3">
    <source>
        <dbReference type="Proteomes" id="UP000192902"/>
    </source>
</evidence>
<organism evidence="2 3">
    <name type="scientific">Campylobacter cuniculorum DSM 23162 = LMG 24588</name>
    <dbReference type="NCBI Taxonomy" id="1121267"/>
    <lineage>
        <taxon>Bacteria</taxon>
        <taxon>Pseudomonadati</taxon>
        <taxon>Campylobacterota</taxon>
        <taxon>Epsilonproteobacteria</taxon>
        <taxon>Campylobacterales</taxon>
        <taxon>Campylobacteraceae</taxon>
        <taxon>Campylobacter</taxon>
    </lineage>
</organism>
<dbReference type="STRING" id="1121267.CCUN_1545"/>
<sequence length="138" mass="16553">MTIKEFDFRIYSHKTKKYYEPQIEFIISSKEHINENYVLNDICQKLDELELEPYTGLKDKKGIKIYENDIVLYRDIAILQVVYRNAMFVLEDKNINDEKHRTLSAYKLNIISECGNMNDIEIVGNIHNKEELKLWKEF</sequence>
<accession>A0A1W6BYG4</accession>
<proteinExistence type="predicted"/>
<dbReference type="SUPFAM" id="SSF159006">
    <property type="entry name" value="YopX-like"/>
    <property type="match status" value="1"/>
</dbReference>
<dbReference type="AlphaFoldDB" id="A0A1W6BYG4"/>
<name>A0A1W6BYG4_9BACT</name>
<dbReference type="InterPro" id="IPR019096">
    <property type="entry name" value="YopX_protein"/>
</dbReference>
<dbReference type="RefSeq" id="WP_035175858.1">
    <property type="nucleotide sequence ID" value="NZ_CP020867.1"/>
</dbReference>
<evidence type="ECO:0000259" key="1">
    <source>
        <dbReference type="Pfam" id="PF09643"/>
    </source>
</evidence>
<reference evidence="2 3" key="1">
    <citation type="submission" date="2017-04" db="EMBL/GenBank/DDBJ databases">
        <title>Complete genome sequence of the Campylobacter cuniculorum type strain LMG24588.</title>
        <authorList>
            <person name="Miller W.G."/>
            <person name="Yee E."/>
            <person name="Revez J."/>
            <person name="Bono J.L."/>
            <person name="Rossi M."/>
        </authorList>
    </citation>
    <scope>NUCLEOTIDE SEQUENCE [LARGE SCALE GENOMIC DNA]</scope>
    <source>
        <strain evidence="2 3">LMG 24588</strain>
    </source>
</reference>
<dbReference type="KEGG" id="ccun:CCUN_1545"/>
<dbReference type="Proteomes" id="UP000192902">
    <property type="component" value="Chromosome"/>
</dbReference>
<dbReference type="Pfam" id="PF09643">
    <property type="entry name" value="YopX"/>
    <property type="match status" value="1"/>
</dbReference>
<dbReference type="EMBL" id="CP020867">
    <property type="protein sequence ID" value="ARJ57128.1"/>
    <property type="molecule type" value="Genomic_DNA"/>
</dbReference>
<evidence type="ECO:0000313" key="2">
    <source>
        <dbReference type="EMBL" id="ARJ57128.1"/>
    </source>
</evidence>